<evidence type="ECO:0000256" key="1">
    <source>
        <dbReference type="SAM" id="SignalP"/>
    </source>
</evidence>
<accession>A0A1X2AGX8</accession>
<gene>
    <name evidence="3" type="ORF">AWB90_06720</name>
    <name evidence="2" type="ORF">AWB91_06040</name>
</gene>
<evidence type="ECO:0000313" key="2">
    <source>
        <dbReference type="EMBL" id="ORW33733.1"/>
    </source>
</evidence>
<evidence type="ECO:0000313" key="4">
    <source>
        <dbReference type="Proteomes" id="UP000193285"/>
    </source>
</evidence>
<feature type="signal peptide" evidence="1">
    <location>
        <begin position="1"/>
        <end position="20"/>
    </location>
</feature>
<dbReference type="EMBL" id="LQPN01000031">
    <property type="protein sequence ID" value="ORW50590.1"/>
    <property type="molecule type" value="Genomic_DNA"/>
</dbReference>
<dbReference type="AlphaFoldDB" id="A0A1X2AGX8"/>
<sequence length="70" mass="6805">MVSKILACAALTFGAAVAIAAPAGADPSVFNDLSCSCPQTVSNGGASVADQIDRGIQSGLAGANVVRAQQ</sequence>
<comment type="caution">
    <text evidence="3">The sequence shown here is derived from an EMBL/GenBank/DDBJ whole genome shotgun (WGS) entry which is preliminary data.</text>
</comment>
<feature type="chain" id="PRO_5039099824" evidence="1">
    <location>
        <begin position="21"/>
        <end position="70"/>
    </location>
</feature>
<name>A0A1X2AGX8_9MYCO</name>
<dbReference type="OrthoDB" id="4741730at2"/>
<reference evidence="4 5" key="1">
    <citation type="journal article" date="2015" name="Emerg. Microbes Infect.">
        <title>Characterization of 17 strains belonging to the Mycobacterium simiae complex and description of Mycobacterium paraense sp. nov.</title>
        <authorList>
            <person name="Fusco da Costa A.R."/>
            <person name="Fedrizzi T."/>
            <person name="Lopes M.L."/>
            <person name="Pecorari M."/>
            <person name="Oliveira da Costa W.L."/>
            <person name="Giacobazzi E."/>
            <person name="da Costa Bahia J.R."/>
            <person name="De Sanctis V."/>
            <person name="Batista Lima K.V."/>
            <person name="Bertorelli R."/>
            <person name="Grottola A."/>
            <person name="Fabio A."/>
            <person name="Mariottini A."/>
            <person name="Ferretti P."/>
            <person name="Di Leva F."/>
            <person name="Fregni Serpini G."/>
            <person name="Tagliazucchi S."/>
            <person name="Rumpianesi F."/>
            <person name="Jousson O."/>
            <person name="Segata N."/>
            <person name="Tortoli E."/>
        </authorList>
    </citation>
    <scope>NUCLEOTIDE SEQUENCE [LARGE SCALE GENOMIC DNA]</scope>
    <source>
        <strain evidence="2 5">FI-07156</strain>
        <strain evidence="3 4">IEC33</strain>
    </source>
</reference>
<reference evidence="3" key="2">
    <citation type="submission" date="2016-01" db="EMBL/GenBank/DDBJ databases">
        <authorList>
            <person name="Oliw E.H."/>
        </authorList>
    </citation>
    <scope>NUCLEOTIDE SEQUENCE</scope>
    <source>
        <strain evidence="3">IEC33</strain>
    </source>
</reference>
<proteinExistence type="predicted"/>
<organism evidence="3 4">
    <name type="scientific">Mycobacterium paraense</name>
    <dbReference type="NCBI Taxonomy" id="767916"/>
    <lineage>
        <taxon>Bacteria</taxon>
        <taxon>Bacillati</taxon>
        <taxon>Actinomycetota</taxon>
        <taxon>Actinomycetes</taxon>
        <taxon>Mycobacteriales</taxon>
        <taxon>Mycobacteriaceae</taxon>
        <taxon>Mycobacterium</taxon>
        <taxon>Mycobacterium simiae complex</taxon>
    </lineage>
</organism>
<evidence type="ECO:0000313" key="5">
    <source>
        <dbReference type="Proteomes" id="UP000193801"/>
    </source>
</evidence>
<dbReference type="Proteomes" id="UP000193801">
    <property type="component" value="Unassembled WGS sequence"/>
</dbReference>
<evidence type="ECO:0000313" key="3">
    <source>
        <dbReference type="EMBL" id="ORW50590.1"/>
    </source>
</evidence>
<dbReference type="Proteomes" id="UP000193285">
    <property type="component" value="Unassembled WGS sequence"/>
</dbReference>
<dbReference type="EMBL" id="LQPK01000002">
    <property type="protein sequence ID" value="ORW33733.1"/>
    <property type="molecule type" value="Genomic_DNA"/>
</dbReference>
<reference evidence="2" key="3">
    <citation type="submission" date="2016-01" db="EMBL/GenBank/DDBJ databases">
        <authorList>
            <person name="Ana R.F.D.C."/>
            <person name="Tarcisio F."/>
            <person name="Maria L.L."/>
            <person name="Monica P."/>
            <person name="Wana L.O.D.C."/>
            <person name="Elisabetta G."/>
            <person name="Jeann R.D.C.B."/>
            <person name="Veronica D.S."/>
            <person name="Karla V.B.L."/>
            <person name="Roberto B."/>
            <person name="Antonella G."/>
            <person name="Anna F."/>
            <person name="Alessandro M."/>
            <person name="Pamela F."/>
            <person name="Francesca D.L."/>
            <person name="Giulia F.S."/>
            <person name="Sara T."/>
            <person name="Fabio R."/>
            <person name="Olivier J."/>
            <person name="Nicola S."/>
            <person name="Enrico T."/>
        </authorList>
    </citation>
    <scope>NUCLEOTIDE SEQUENCE</scope>
    <source>
        <strain evidence="2">FI-07156</strain>
    </source>
</reference>
<protein>
    <submittedName>
        <fullName evidence="3">Uncharacterized protein</fullName>
    </submittedName>
</protein>
<keyword evidence="1" id="KW-0732">Signal</keyword>
<keyword evidence="5" id="KW-1185">Reference proteome</keyword>
<dbReference type="RefSeq" id="WP_085096141.1">
    <property type="nucleotide sequence ID" value="NZ_JACKVQ010000009.1"/>
</dbReference>